<evidence type="ECO:0000256" key="1">
    <source>
        <dbReference type="ARBA" id="ARBA00004651"/>
    </source>
</evidence>
<organism evidence="7 8">
    <name type="scientific">Pseudorhizobium banfieldiae</name>
    <dbReference type="NCBI Taxonomy" id="1125847"/>
    <lineage>
        <taxon>Bacteria</taxon>
        <taxon>Pseudomonadati</taxon>
        <taxon>Pseudomonadota</taxon>
        <taxon>Alphaproteobacteria</taxon>
        <taxon>Hyphomicrobiales</taxon>
        <taxon>Rhizobiaceae</taxon>
        <taxon>Rhizobium/Agrobacterium group</taxon>
        <taxon>Pseudorhizobium</taxon>
    </lineage>
</organism>
<keyword evidence="8" id="KW-1185">Reference proteome</keyword>
<evidence type="ECO:0000256" key="5">
    <source>
        <dbReference type="ARBA" id="ARBA00023136"/>
    </source>
</evidence>
<dbReference type="InterPro" id="IPR022791">
    <property type="entry name" value="L-PG_synthase/AglD"/>
</dbReference>
<feature type="transmembrane region" description="Helical" evidence="6">
    <location>
        <begin position="77"/>
        <end position="99"/>
    </location>
</feature>
<evidence type="ECO:0000256" key="4">
    <source>
        <dbReference type="ARBA" id="ARBA00022989"/>
    </source>
</evidence>
<evidence type="ECO:0000313" key="8">
    <source>
        <dbReference type="Proteomes" id="UP000010792"/>
    </source>
</evidence>
<dbReference type="EMBL" id="FO082820">
    <property type="protein sequence ID" value="CCF20797.1"/>
    <property type="molecule type" value="Genomic_DNA"/>
</dbReference>
<sequence length="114" mass="12134">MLKTLALLVSIFLLDVATLWAVAHSVGMELAPAPAFISFVLASVVATLSPVPLGLGTFEGTCIGLLHVMGSSIESSLAATLIFRGFTLWLPMLPGLWLMRRELPGRNARSAGRE</sequence>
<dbReference type="GO" id="GO:0005886">
    <property type="term" value="C:plasma membrane"/>
    <property type="evidence" value="ECO:0007669"/>
    <property type="project" value="UniProtKB-SubCell"/>
</dbReference>
<evidence type="ECO:0000256" key="2">
    <source>
        <dbReference type="ARBA" id="ARBA00022475"/>
    </source>
</evidence>
<dbReference type="Pfam" id="PF03706">
    <property type="entry name" value="LPG_synthase_TM"/>
    <property type="match status" value="1"/>
</dbReference>
<dbReference type="PANTHER" id="PTHR39087:SF2">
    <property type="entry name" value="UPF0104 MEMBRANE PROTEIN MJ1595"/>
    <property type="match status" value="1"/>
</dbReference>
<protein>
    <submittedName>
        <fullName evidence="7">Uncharacterized protein</fullName>
    </submittedName>
</protein>
<reference evidence="7 8" key="1">
    <citation type="journal article" date="2013" name="Genome Biol. Evol.">
        <title>Life in an arsenic-containing gold mine: genome and physiology of the autotrophic arsenite-oxidizing bacterium rhizobium sp. NT-26.</title>
        <authorList>
            <person name="Andres J."/>
            <person name="Arsene-Ploetze F."/>
            <person name="Barbe V."/>
            <person name="Brochier-Armanet C."/>
            <person name="Cleiss-Arnold J."/>
            <person name="Coppee J.Y."/>
            <person name="Dillies M.A."/>
            <person name="Geist"/>
            <person name="L"/>
            <person name="Joublin A."/>
            <person name="Koechler S."/>
            <person name="Lassalle F."/>
            <person name="Marchal M."/>
            <person name="Medigue C."/>
            <person name="Muller D."/>
            <person name="Nesme X."/>
            <person name="Plewniak F."/>
            <person name="Proux C."/>
            <person name="Ramirez-Bahena M.H."/>
            <person name="Schenowitz C."/>
            <person name="Sismeiro O."/>
            <person name="Vallenet D."/>
            <person name="Santini J.M."/>
            <person name="Bertin P.N."/>
        </authorList>
    </citation>
    <scope>NUCLEOTIDE SEQUENCE [LARGE SCALE GENOMIC DNA]</scope>
    <source>
        <strain evidence="7 8">NT-26</strain>
    </source>
</reference>
<dbReference type="PANTHER" id="PTHR39087">
    <property type="entry name" value="UPF0104 MEMBRANE PROTEIN MJ1595"/>
    <property type="match status" value="1"/>
</dbReference>
<dbReference type="KEGG" id="rht:NT26_3073"/>
<keyword evidence="3 6" id="KW-0812">Transmembrane</keyword>
<dbReference type="Proteomes" id="UP000010792">
    <property type="component" value="Chromosome"/>
</dbReference>
<evidence type="ECO:0000256" key="3">
    <source>
        <dbReference type="ARBA" id="ARBA00022692"/>
    </source>
</evidence>
<keyword evidence="2" id="KW-1003">Cell membrane</keyword>
<evidence type="ECO:0000313" key="7">
    <source>
        <dbReference type="EMBL" id="CCF20797.1"/>
    </source>
</evidence>
<feature type="transmembrane region" description="Helical" evidence="6">
    <location>
        <begin position="35"/>
        <end position="56"/>
    </location>
</feature>
<accession>L0NKH6</accession>
<evidence type="ECO:0000256" key="6">
    <source>
        <dbReference type="SAM" id="Phobius"/>
    </source>
</evidence>
<keyword evidence="4 6" id="KW-1133">Transmembrane helix</keyword>
<keyword evidence="5 6" id="KW-0472">Membrane</keyword>
<dbReference type="AlphaFoldDB" id="L0NKH6"/>
<name>L0NKH6_9HYPH</name>
<gene>
    <name evidence="7" type="ORF">NT26_3073</name>
</gene>
<dbReference type="STRING" id="1125847.NT26_3073"/>
<proteinExistence type="predicted"/>
<comment type="subcellular location">
    <subcellularLocation>
        <location evidence="1">Cell membrane</location>
        <topology evidence="1">Multi-pass membrane protein</topology>
    </subcellularLocation>
</comment>